<name>A0A2S6HWU6_9FIRM</name>
<dbReference type="SUPFAM" id="SSF53448">
    <property type="entry name" value="Nucleotide-diphospho-sugar transferases"/>
    <property type="match status" value="1"/>
</dbReference>
<evidence type="ECO:0000313" key="2">
    <source>
        <dbReference type="Proteomes" id="UP000237749"/>
    </source>
</evidence>
<reference evidence="1 2" key="1">
    <citation type="submission" date="2018-02" db="EMBL/GenBank/DDBJ databases">
        <title>Genomic Encyclopedia of Archaeal and Bacterial Type Strains, Phase II (KMG-II): from individual species to whole genera.</title>
        <authorList>
            <person name="Goeker M."/>
        </authorList>
    </citation>
    <scope>NUCLEOTIDE SEQUENCE [LARGE SCALE GENOMIC DNA]</scope>
    <source>
        <strain evidence="1 2">DSM 3808</strain>
    </source>
</reference>
<dbReference type="SUPFAM" id="SSF53335">
    <property type="entry name" value="S-adenosyl-L-methionine-dependent methyltransferases"/>
    <property type="match status" value="1"/>
</dbReference>
<dbReference type="Gene3D" id="3.90.550.10">
    <property type="entry name" value="Spore Coat Polysaccharide Biosynthesis Protein SpsA, Chain A"/>
    <property type="match status" value="1"/>
</dbReference>
<protein>
    <submittedName>
        <fullName evidence="1">Ubiquinone/menaquinone biosynthesis C-methylase UbiE</fullName>
    </submittedName>
</protein>
<organism evidence="1 2">
    <name type="scientific">Lacrimispora xylanisolvens</name>
    <dbReference type="NCBI Taxonomy" id="384636"/>
    <lineage>
        <taxon>Bacteria</taxon>
        <taxon>Bacillati</taxon>
        <taxon>Bacillota</taxon>
        <taxon>Clostridia</taxon>
        <taxon>Lachnospirales</taxon>
        <taxon>Lachnospiraceae</taxon>
        <taxon>Lacrimispora</taxon>
    </lineage>
</organism>
<sequence>MNIQDLHLEAAKNSRNYKSYEEMGKYYHQNGNLKRAYLCYAHSLFLCSSKEDTNRLTEVIKDWEESHLNELPKAALIIPSVPDLNMMKAILQTCVLSREDVKTIIVSDEEVSMEVTEWLKEQKEIKLVSVKGLTPGAAFNKACEQTEKQEDLLALGKGSVLLPHAMFQLRMSLYKDESIGAVNGVTNGVVFGLTDFITPIDRASVYADEHNLPGDEQMDPVLIPSCCTILIRRDVFDKTAGFDKNYLTQEVSQKDFSFQLLKLKKITYLCHHGYVYTFGLEQSNQARWYDYNHFYEKWNVRLNYSLFPRPDILALIKDPADTPINVLDVGCACGASLLALKNKYPKSTLHGIELDEGSWNISSLLFPVTQGNVEETLDYEDGYFDYIIFGDVLEHLHQPATVLENMKRYLKPGGAILASIPNIMHISIVSNLLNGYWTYEDSGILDKTHLRFFTKNEIVRMFSQTGYQIEDIGVTRIYITPEQQKLIEQLCAISSSGMDAFTTYQYLIRARKK</sequence>
<keyword evidence="1" id="KW-0808">Transferase</keyword>
<keyword evidence="1" id="KW-0830">Ubiquinone</keyword>
<dbReference type="PANTHER" id="PTHR43861">
    <property type="entry name" value="TRANS-ACONITATE 2-METHYLTRANSFERASE-RELATED"/>
    <property type="match status" value="1"/>
</dbReference>
<dbReference type="AlphaFoldDB" id="A0A2S6HWU6"/>
<dbReference type="RefSeq" id="WP_104434914.1">
    <property type="nucleotide sequence ID" value="NZ_PTJA01000002.1"/>
</dbReference>
<dbReference type="OrthoDB" id="323463at2"/>
<dbReference type="Proteomes" id="UP000237749">
    <property type="component" value="Unassembled WGS sequence"/>
</dbReference>
<dbReference type="PANTHER" id="PTHR43861:SF6">
    <property type="entry name" value="METHYLTRANSFERASE TYPE 11"/>
    <property type="match status" value="1"/>
</dbReference>
<comment type="caution">
    <text evidence="1">The sequence shown here is derived from an EMBL/GenBank/DDBJ whole genome shotgun (WGS) entry which is preliminary data.</text>
</comment>
<gene>
    <name evidence="1" type="ORF">BXY41_102135</name>
</gene>
<dbReference type="CDD" id="cd02440">
    <property type="entry name" value="AdoMet_MTases"/>
    <property type="match status" value="1"/>
</dbReference>
<dbReference type="Pfam" id="PF13489">
    <property type="entry name" value="Methyltransf_23"/>
    <property type="match status" value="1"/>
</dbReference>
<keyword evidence="1" id="KW-0489">Methyltransferase</keyword>
<dbReference type="GO" id="GO:0032259">
    <property type="term" value="P:methylation"/>
    <property type="evidence" value="ECO:0007669"/>
    <property type="project" value="UniProtKB-KW"/>
</dbReference>
<evidence type="ECO:0000313" key="1">
    <source>
        <dbReference type="EMBL" id="PPK82447.1"/>
    </source>
</evidence>
<dbReference type="GO" id="GO:0008168">
    <property type="term" value="F:methyltransferase activity"/>
    <property type="evidence" value="ECO:0007669"/>
    <property type="project" value="UniProtKB-KW"/>
</dbReference>
<dbReference type="InterPro" id="IPR029044">
    <property type="entry name" value="Nucleotide-diphossugar_trans"/>
</dbReference>
<dbReference type="EMBL" id="PTJA01000002">
    <property type="protein sequence ID" value="PPK82447.1"/>
    <property type="molecule type" value="Genomic_DNA"/>
</dbReference>
<dbReference type="InterPro" id="IPR029063">
    <property type="entry name" value="SAM-dependent_MTases_sf"/>
</dbReference>
<proteinExistence type="predicted"/>
<dbReference type="Gene3D" id="3.40.50.150">
    <property type="entry name" value="Vaccinia Virus protein VP39"/>
    <property type="match status" value="1"/>
</dbReference>
<accession>A0A2S6HWU6</accession>
<keyword evidence="2" id="KW-1185">Reference proteome</keyword>